<dbReference type="InterPro" id="IPR002121">
    <property type="entry name" value="HRDC_dom"/>
</dbReference>
<proteinExistence type="predicted"/>
<dbReference type="AlphaFoldDB" id="A0A2K2H5P4"/>
<dbReference type="Gene3D" id="1.10.150.80">
    <property type="entry name" value="HRDC domain"/>
    <property type="match status" value="1"/>
</dbReference>
<dbReference type="Pfam" id="PF00570">
    <property type="entry name" value="HRDC"/>
    <property type="match status" value="1"/>
</dbReference>
<accession>A0A2K2H5P4</accession>
<dbReference type="Proteomes" id="UP000236340">
    <property type="component" value="Unassembled WGS sequence"/>
</dbReference>
<dbReference type="SUPFAM" id="SSF47819">
    <property type="entry name" value="HRDC-like"/>
    <property type="match status" value="1"/>
</dbReference>
<dbReference type="PROSITE" id="PS50967">
    <property type="entry name" value="HRDC"/>
    <property type="match status" value="1"/>
</dbReference>
<protein>
    <recommendedName>
        <fullName evidence="1">HRDC domain-containing protein</fullName>
    </recommendedName>
</protein>
<evidence type="ECO:0000259" key="1">
    <source>
        <dbReference type="PROSITE" id="PS50967"/>
    </source>
</evidence>
<reference evidence="2 3" key="1">
    <citation type="journal article" date="2018" name="Genome Announc.">
        <title>Genome Sequence of Geothermobacter sp. HR-1 Iron Reducer from the Loihi Seamount.</title>
        <authorList>
            <person name="Smith H."/>
            <person name="Abuyen K."/>
            <person name="Tremblay J."/>
            <person name="Savalia P."/>
            <person name="Perez-Rodriguez I."/>
            <person name="Emerson D."/>
            <person name="Tully B."/>
            <person name="Amend J."/>
        </authorList>
    </citation>
    <scope>NUCLEOTIDE SEQUENCE [LARGE SCALE GENOMIC DNA]</scope>
    <source>
        <strain evidence="2 3">HR-1</strain>
    </source>
</reference>
<dbReference type="InterPro" id="IPR044876">
    <property type="entry name" value="HRDC_dom_sf"/>
</dbReference>
<dbReference type="GO" id="GO:0000166">
    <property type="term" value="F:nucleotide binding"/>
    <property type="evidence" value="ECO:0007669"/>
    <property type="project" value="InterPro"/>
</dbReference>
<evidence type="ECO:0000313" key="2">
    <source>
        <dbReference type="EMBL" id="PNU18646.1"/>
    </source>
</evidence>
<gene>
    <name evidence="2" type="ORF">C2E25_16630</name>
</gene>
<dbReference type="SMART" id="SM00341">
    <property type="entry name" value="HRDC"/>
    <property type="match status" value="1"/>
</dbReference>
<dbReference type="GO" id="GO:0003676">
    <property type="term" value="F:nucleic acid binding"/>
    <property type="evidence" value="ECO:0007669"/>
    <property type="project" value="InterPro"/>
</dbReference>
<organism evidence="2 3">
    <name type="scientific">Geothermobacter hydrogeniphilus</name>
    <dbReference type="NCBI Taxonomy" id="1969733"/>
    <lineage>
        <taxon>Bacteria</taxon>
        <taxon>Pseudomonadati</taxon>
        <taxon>Thermodesulfobacteriota</taxon>
        <taxon>Desulfuromonadia</taxon>
        <taxon>Desulfuromonadales</taxon>
        <taxon>Geothermobacteraceae</taxon>
        <taxon>Geothermobacter</taxon>
    </lineage>
</organism>
<feature type="domain" description="HRDC" evidence="1">
    <location>
        <begin position="99"/>
        <end position="178"/>
    </location>
</feature>
<sequence length="178" mass="20335">MVLSTRIATPRSRINSLLQGENMQYHFFRISAVTPGETAEEFNRFLRSHRVLNVNREFVSQGENSFWALAVEYLPGEATVKSPRSANRRNRVDYKELLPPDAFQLFVLLREWRKQTAEQEGVPVYTIFTNEQLAEMAQRGCASKDELQTIDGIGQGRLEKYAEAVLGLIRKQGDEAGR</sequence>
<evidence type="ECO:0000313" key="3">
    <source>
        <dbReference type="Proteomes" id="UP000236340"/>
    </source>
</evidence>
<dbReference type="InterPro" id="IPR010997">
    <property type="entry name" value="HRDC-like_sf"/>
</dbReference>
<dbReference type="EMBL" id="PPFX01000059">
    <property type="protein sequence ID" value="PNU18646.1"/>
    <property type="molecule type" value="Genomic_DNA"/>
</dbReference>
<name>A0A2K2H5P4_9BACT</name>
<comment type="caution">
    <text evidence="2">The sequence shown here is derived from an EMBL/GenBank/DDBJ whole genome shotgun (WGS) entry which is preliminary data.</text>
</comment>